<gene>
    <name evidence="1" type="ORF">Patl1_02029</name>
</gene>
<evidence type="ECO:0000313" key="2">
    <source>
        <dbReference type="Proteomes" id="UP001164250"/>
    </source>
</evidence>
<keyword evidence="2" id="KW-1185">Reference proteome</keyword>
<evidence type="ECO:0000313" key="1">
    <source>
        <dbReference type="EMBL" id="KAJ0111730.1"/>
    </source>
</evidence>
<accession>A0ACC1C7C9</accession>
<sequence>MSAALRLRGNLQLVLLMHQLVVQLFHLIQLKMFLKLSLHKMNNFSLLFPLLLLSHYLIQRMSLFLLQV</sequence>
<dbReference type="EMBL" id="CM047897">
    <property type="protein sequence ID" value="KAJ0111730.1"/>
    <property type="molecule type" value="Genomic_DNA"/>
</dbReference>
<dbReference type="Proteomes" id="UP001164250">
    <property type="component" value="Chromosome 1"/>
</dbReference>
<organism evidence="1 2">
    <name type="scientific">Pistacia atlantica</name>
    <dbReference type="NCBI Taxonomy" id="434234"/>
    <lineage>
        <taxon>Eukaryota</taxon>
        <taxon>Viridiplantae</taxon>
        <taxon>Streptophyta</taxon>
        <taxon>Embryophyta</taxon>
        <taxon>Tracheophyta</taxon>
        <taxon>Spermatophyta</taxon>
        <taxon>Magnoliopsida</taxon>
        <taxon>eudicotyledons</taxon>
        <taxon>Gunneridae</taxon>
        <taxon>Pentapetalae</taxon>
        <taxon>rosids</taxon>
        <taxon>malvids</taxon>
        <taxon>Sapindales</taxon>
        <taxon>Anacardiaceae</taxon>
        <taxon>Pistacia</taxon>
    </lineage>
</organism>
<comment type="caution">
    <text evidence="1">The sequence shown here is derived from an EMBL/GenBank/DDBJ whole genome shotgun (WGS) entry which is preliminary data.</text>
</comment>
<protein>
    <submittedName>
        <fullName evidence="1">Uncharacterized protein</fullName>
    </submittedName>
</protein>
<reference evidence="2" key="1">
    <citation type="journal article" date="2023" name="G3 (Bethesda)">
        <title>Genome assembly and association tests identify interacting loci associated with vigor, precocity, and sex in interspecific pistachio rootstocks.</title>
        <authorList>
            <person name="Palmer W."/>
            <person name="Jacygrad E."/>
            <person name="Sagayaradj S."/>
            <person name="Cavanaugh K."/>
            <person name="Han R."/>
            <person name="Bertier L."/>
            <person name="Beede B."/>
            <person name="Kafkas S."/>
            <person name="Golino D."/>
            <person name="Preece J."/>
            <person name="Michelmore R."/>
        </authorList>
    </citation>
    <scope>NUCLEOTIDE SEQUENCE [LARGE SCALE GENOMIC DNA]</scope>
</reference>
<proteinExistence type="predicted"/>
<name>A0ACC1C7C9_9ROSI</name>